<dbReference type="InterPro" id="IPR008966">
    <property type="entry name" value="Adhesion_dom_sf"/>
</dbReference>
<dbReference type="PANTHER" id="PTHR33420">
    <property type="entry name" value="FIMBRIAL SUBUNIT ELFA-RELATED"/>
    <property type="match status" value="1"/>
</dbReference>
<dbReference type="RefSeq" id="WP_340354908.1">
    <property type="nucleotide sequence ID" value="NZ_JBBKZU010000001.1"/>
</dbReference>
<evidence type="ECO:0000313" key="3">
    <source>
        <dbReference type="Proteomes" id="UP001365846"/>
    </source>
</evidence>
<comment type="caution">
    <text evidence="2">The sequence shown here is derived from an EMBL/GenBank/DDBJ whole genome shotgun (WGS) entry which is preliminary data.</text>
</comment>
<evidence type="ECO:0000256" key="1">
    <source>
        <dbReference type="SAM" id="SignalP"/>
    </source>
</evidence>
<protein>
    <submittedName>
        <fullName evidence="2">Fimbrial protein</fullName>
    </submittedName>
</protein>
<feature type="signal peptide" evidence="1">
    <location>
        <begin position="1"/>
        <end position="47"/>
    </location>
</feature>
<dbReference type="Proteomes" id="UP001365846">
    <property type="component" value="Unassembled WGS sequence"/>
</dbReference>
<reference evidence="2 3" key="1">
    <citation type="submission" date="2024-03" db="EMBL/GenBank/DDBJ databases">
        <title>Novel species of the genus Variovorax.</title>
        <authorList>
            <person name="Liu Q."/>
            <person name="Xin Y.-H."/>
        </authorList>
    </citation>
    <scope>NUCLEOTIDE SEQUENCE [LARGE SCALE GENOMIC DNA]</scope>
    <source>
        <strain evidence="2 3">KACC 18899</strain>
    </source>
</reference>
<dbReference type="InterPro" id="IPR050263">
    <property type="entry name" value="Bact_Fimbrial_Adh_Pro"/>
</dbReference>
<feature type="chain" id="PRO_5045609610" evidence="1">
    <location>
        <begin position="48"/>
        <end position="202"/>
    </location>
</feature>
<proteinExistence type="predicted"/>
<accession>A0ABU8V8M5</accession>
<name>A0ABU8V8M5_9BURK</name>
<gene>
    <name evidence="2" type="ORF">WKW77_00710</name>
</gene>
<sequence length="202" mass="20599">MDSFLLMGGAKCQNRAIKFFNISIKGISMNKSILFAALVSTPFFAFAQSANTITFQGEVAAQTCSVAVNGNATNPVVLLPTVSQSELNVLGKSAGETEFTVSVSGCATSGSAQAINTTFMPNTVTGSGNLANTGTASNVSLQLLDPQGGTPFNLTGGHSAPGLVVAANETTASHQFAVRYYAEGAATPGSVISAVQYAVTYP</sequence>
<dbReference type="SUPFAM" id="SSF49401">
    <property type="entry name" value="Bacterial adhesins"/>
    <property type="match status" value="1"/>
</dbReference>
<keyword evidence="1" id="KW-0732">Signal</keyword>
<keyword evidence="3" id="KW-1185">Reference proteome</keyword>
<organism evidence="2 3">
    <name type="scientific">Variovorax ureilyticus</name>
    <dbReference type="NCBI Taxonomy" id="1836198"/>
    <lineage>
        <taxon>Bacteria</taxon>
        <taxon>Pseudomonadati</taxon>
        <taxon>Pseudomonadota</taxon>
        <taxon>Betaproteobacteria</taxon>
        <taxon>Burkholderiales</taxon>
        <taxon>Comamonadaceae</taxon>
        <taxon>Variovorax</taxon>
    </lineage>
</organism>
<evidence type="ECO:0000313" key="2">
    <source>
        <dbReference type="EMBL" id="MEJ8809567.1"/>
    </source>
</evidence>
<dbReference type="EMBL" id="JBBKZU010000001">
    <property type="protein sequence ID" value="MEJ8809567.1"/>
    <property type="molecule type" value="Genomic_DNA"/>
</dbReference>
<dbReference type="InterPro" id="IPR036937">
    <property type="entry name" value="Adhesion_dom_fimbrial_sf"/>
</dbReference>
<dbReference type="Gene3D" id="2.60.40.1090">
    <property type="entry name" value="Fimbrial-type adhesion domain"/>
    <property type="match status" value="1"/>
</dbReference>
<dbReference type="PANTHER" id="PTHR33420:SF10">
    <property type="entry name" value="FIMBRIAE MAJOR SUBUNIT"/>
    <property type="match status" value="1"/>
</dbReference>